<feature type="region of interest" description="Disordered" evidence="1">
    <location>
        <begin position="177"/>
        <end position="204"/>
    </location>
</feature>
<feature type="region of interest" description="Disordered" evidence="1">
    <location>
        <begin position="1"/>
        <end position="48"/>
    </location>
</feature>
<evidence type="ECO:0000256" key="1">
    <source>
        <dbReference type="SAM" id="MobiDB-lite"/>
    </source>
</evidence>
<dbReference type="Proteomes" id="UP001175227">
    <property type="component" value="Unassembled WGS sequence"/>
</dbReference>
<evidence type="ECO:0000313" key="3">
    <source>
        <dbReference type="Proteomes" id="UP001175227"/>
    </source>
</evidence>
<feature type="compositionally biased region" description="Polar residues" evidence="1">
    <location>
        <begin position="34"/>
        <end position="48"/>
    </location>
</feature>
<evidence type="ECO:0000313" key="2">
    <source>
        <dbReference type="EMBL" id="KAK0490518.1"/>
    </source>
</evidence>
<name>A0AA39PU11_9AGAR</name>
<feature type="compositionally biased region" description="Basic and acidic residues" evidence="1">
    <location>
        <begin position="1"/>
        <end position="27"/>
    </location>
</feature>
<protein>
    <submittedName>
        <fullName evidence="2">Uncharacterized protein</fullName>
    </submittedName>
</protein>
<organism evidence="2 3">
    <name type="scientific">Armillaria novae-zelandiae</name>
    <dbReference type="NCBI Taxonomy" id="153914"/>
    <lineage>
        <taxon>Eukaryota</taxon>
        <taxon>Fungi</taxon>
        <taxon>Dikarya</taxon>
        <taxon>Basidiomycota</taxon>
        <taxon>Agaricomycotina</taxon>
        <taxon>Agaricomycetes</taxon>
        <taxon>Agaricomycetidae</taxon>
        <taxon>Agaricales</taxon>
        <taxon>Marasmiineae</taxon>
        <taxon>Physalacriaceae</taxon>
        <taxon>Armillaria</taxon>
    </lineage>
</organism>
<keyword evidence="3" id="KW-1185">Reference proteome</keyword>
<gene>
    <name evidence="2" type="ORF">IW261DRAFT_1587968</name>
</gene>
<reference evidence="2" key="1">
    <citation type="submission" date="2023-06" db="EMBL/GenBank/DDBJ databases">
        <authorList>
            <consortium name="Lawrence Berkeley National Laboratory"/>
            <person name="Ahrendt S."/>
            <person name="Sahu N."/>
            <person name="Indic B."/>
            <person name="Wong-Bajracharya J."/>
            <person name="Merenyi Z."/>
            <person name="Ke H.-M."/>
            <person name="Monk M."/>
            <person name="Kocsube S."/>
            <person name="Drula E."/>
            <person name="Lipzen A."/>
            <person name="Balint B."/>
            <person name="Henrissat B."/>
            <person name="Andreopoulos B."/>
            <person name="Martin F.M."/>
            <person name="Harder C.B."/>
            <person name="Rigling D."/>
            <person name="Ford K.L."/>
            <person name="Foster G.D."/>
            <person name="Pangilinan J."/>
            <person name="Papanicolaou A."/>
            <person name="Barry K."/>
            <person name="LaButti K."/>
            <person name="Viragh M."/>
            <person name="Koriabine M."/>
            <person name="Yan M."/>
            <person name="Riley R."/>
            <person name="Champramary S."/>
            <person name="Plett K.L."/>
            <person name="Tsai I.J."/>
            <person name="Slot J."/>
            <person name="Sipos G."/>
            <person name="Plett J."/>
            <person name="Nagy L.G."/>
            <person name="Grigoriev I.V."/>
        </authorList>
    </citation>
    <scope>NUCLEOTIDE SEQUENCE</scope>
    <source>
        <strain evidence="2">ICMP 16352</strain>
    </source>
</reference>
<sequence length="204" mass="22728">MGRDSKASSVKSSEHEPSQAARAKDDALPPFARTRSNLGNSTNHSTPSECIVVRGMTGEGDFRRDAWNGRARLCLKPNERDAEAFKRRPGELNWIISIITTEYRKVRNFLDSTVQISLPGMRTHSDVAPFSVHPETGETGVRRCEAYSSPVGAYRCQSDGSEGYSFVRVRRREQAVNTRIEGQKAEPALRGAGSEGQKEERNMR</sequence>
<proteinExistence type="predicted"/>
<comment type="caution">
    <text evidence="2">The sequence shown here is derived from an EMBL/GenBank/DDBJ whole genome shotgun (WGS) entry which is preliminary data.</text>
</comment>
<dbReference type="AlphaFoldDB" id="A0AA39PU11"/>
<dbReference type="EMBL" id="JAUEPR010000001">
    <property type="protein sequence ID" value="KAK0490518.1"/>
    <property type="molecule type" value="Genomic_DNA"/>
</dbReference>
<accession>A0AA39PU11</accession>